<name>A0A4Y2FR18_ARAVE</name>
<evidence type="ECO:0000313" key="1">
    <source>
        <dbReference type="EMBL" id="GBM43930.1"/>
    </source>
</evidence>
<evidence type="ECO:0000313" key="2">
    <source>
        <dbReference type="Proteomes" id="UP000499080"/>
    </source>
</evidence>
<reference evidence="1 2" key="1">
    <citation type="journal article" date="2019" name="Sci. Rep.">
        <title>Orb-weaving spider Araneus ventricosus genome elucidates the spidroin gene catalogue.</title>
        <authorList>
            <person name="Kono N."/>
            <person name="Nakamura H."/>
            <person name="Ohtoshi R."/>
            <person name="Moran D.A.P."/>
            <person name="Shinohara A."/>
            <person name="Yoshida Y."/>
            <person name="Fujiwara M."/>
            <person name="Mori M."/>
            <person name="Tomita M."/>
            <person name="Arakawa K."/>
        </authorList>
    </citation>
    <scope>NUCLEOTIDE SEQUENCE [LARGE SCALE GENOMIC DNA]</scope>
</reference>
<accession>A0A4Y2FR18</accession>
<comment type="caution">
    <text evidence="1">The sequence shown here is derived from an EMBL/GenBank/DDBJ whole genome shotgun (WGS) entry which is preliminary data.</text>
</comment>
<keyword evidence="2" id="KW-1185">Reference proteome</keyword>
<dbReference type="AlphaFoldDB" id="A0A4Y2FR18"/>
<dbReference type="EMBL" id="BGPR01001048">
    <property type="protein sequence ID" value="GBM43930.1"/>
    <property type="molecule type" value="Genomic_DNA"/>
</dbReference>
<organism evidence="1 2">
    <name type="scientific">Araneus ventricosus</name>
    <name type="common">Orbweaver spider</name>
    <name type="synonym">Epeira ventricosa</name>
    <dbReference type="NCBI Taxonomy" id="182803"/>
    <lineage>
        <taxon>Eukaryota</taxon>
        <taxon>Metazoa</taxon>
        <taxon>Ecdysozoa</taxon>
        <taxon>Arthropoda</taxon>
        <taxon>Chelicerata</taxon>
        <taxon>Arachnida</taxon>
        <taxon>Araneae</taxon>
        <taxon>Araneomorphae</taxon>
        <taxon>Entelegynae</taxon>
        <taxon>Araneoidea</taxon>
        <taxon>Araneidae</taxon>
        <taxon>Araneus</taxon>
    </lineage>
</organism>
<protein>
    <submittedName>
        <fullName evidence="1">Uncharacterized protein</fullName>
    </submittedName>
</protein>
<proteinExistence type="predicted"/>
<gene>
    <name evidence="1" type="ORF">AVEN_125120_1</name>
</gene>
<sequence length="107" mass="12501">MEYEGLRDACQVVQTKERKRRRVFHCWSKGMTIQNTAQIPQLMPEARDKGVQETRGSELDQEFLPCALLDSTAKKDRSFRTLRNQPTLCSHCGVDKTQQWLSERFLL</sequence>
<dbReference type="Proteomes" id="UP000499080">
    <property type="component" value="Unassembled WGS sequence"/>
</dbReference>